<evidence type="ECO:0000256" key="6">
    <source>
        <dbReference type="SAM" id="Phobius"/>
    </source>
</evidence>
<dbReference type="AlphaFoldDB" id="A0A8J3A4Q1"/>
<reference evidence="8" key="2">
    <citation type="submission" date="2020-09" db="EMBL/GenBank/DDBJ databases">
        <authorList>
            <person name="Sun Q."/>
            <person name="Zhou Y."/>
        </authorList>
    </citation>
    <scope>NUCLEOTIDE SEQUENCE</scope>
    <source>
        <strain evidence="8">CGMCC 1.14988</strain>
    </source>
</reference>
<feature type="transmembrane region" description="Helical" evidence="6">
    <location>
        <begin position="343"/>
        <end position="367"/>
    </location>
</feature>
<reference evidence="8" key="1">
    <citation type="journal article" date="2014" name="Int. J. Syst. Evol. Microbiol.">
        <title>Complete genome sequence of Corynebacterium casei LMG S-19264T (=DSM 44701T), isolated from a smear-ripened cheese.</title>
        <authorList>
            <consortium name="US DOE Joint Genome Institute (JGI-PGF)"/>
            <person name="Walter F."/>
            <person name="Albersmeier A."/>
            <person name="Kalinowski J."/>
            <person name="Ruckert C."/>
        </authorList>
    </citation>
    <scope>NUCLEOTIDE SEQUENCE</scope>
    <source>
        <strain evidence="8">CGMCC 1.14988</strain>
    </source>
</reference>
<dbReference type="InterPro" id="IPR051788">
    <property type="entry name" value="MFS_Transporter"/>
</dbReference>
<comment type="subcellular location">
    <subcellularLocation>
        <location evidence="1">Cell membrane</location>
        <topology evidence="1">Multi-pass membrane protein</topology>
    </subcellularLocation>
</comment>
<evidence type="ECO:0000256" key="5">
    <source>
        <dbReference type="SAM" id="MobiDB-lite"/>
    </source>
</evidence>
<evidence type="ECO:0000256" key="3">
    <source>
        <dbReference type="ARBA" id="ARBA00022989"/>
    </source>
</evidence>
<dbReference type="Pfam" id="PF07690">
    <property type="entry name" value="MFS_1"/>
    <property type="match status" value="1"/>
</dbReference>
<evidence type="ECO:0000256" key="1">
    <source>
        <dbReference type="ARBA" id="ARBA00004651"/>
    </source>
</evidence>
<keyword evidence="9" id="KW-1185">Reference proteome</keyword>
<gene>
    <name evidence="8" type="ORF">GCM10011354_00840</name>
</gene>
<feature type="region of interest" description="Disordered" evidence="5">
    <location>
        <begin position="399"/>
        <end position="423"/>
    </location>
</feature>
<dbReference type="Gene3D" id="1.20.1250.20">
    <property type="entry name" value="MFS general substrate transporter like domains"/>
    <property type="match status" value="2"/>
</dbReference>
<dbReference type="PROSITE" id="PS50850">
    <property type="entry name" value="MFS"/>
    <property type="match status" value="1"/>
</dbReference>
<feature type="transmembrane region" description="Helical" evidence="6">
    <location>
        <begin position="165"/>
        <end position="186"/>
    </location>
</feature>
<feature type="transmembrane region" description="Helical" evidence="6">
    <location>
        <begin position="255"/>
        <end position="276"/>
    </location>
</feature>
<feature type="domain" description="Major facilitator superfamily (MFS) profile" evidence="7">
    <location>
        <begin position="218"/>
        <end position="423"/>
    </location>
</feature>
<dbReference type="GO" id="GO:0005886">
    <property type="term" value="C:plasma membrane"/>
    <property type="evidence" value="ECO:0007669"/>
    <property type="project" value="UniProtKB-SubCell"/>
</dbReference>
<evidence type="ECO:0000256" key="4">
    <source>
        <dbReference type="ARBA" id="ARBA00023136"/>
    </source>
</evidence>
<feature type="transmembrane region" description="Helical" evidence="6">
    <location>
        <begin position="312"/>
        <end position="331"/>
    </location>
</feature>
<accession>A0A8J3A4Q1</accession>
<dbReference type="InterPro" id="IPR020846">
    <property type="entry name" value="MFS_dom"/>
</dbReference>
<proteinExistence type="predicted"/>
<feature type="transmembrane region" description="Helical" evidence="6">
    <location>
        <begin position="42"/>
        <end position="65"/>
    </location>
</feature>
<protein>
    <submittedName>
        <fullName evidence="8">MFS transporter</fullName>
    </submittedName>
</protein>
<dbReference type="Proteomes" id="UP000650511">
    <property type="component" value="Unassembled WGS sequence"/>
</dbReference>
<comment type="caution">
    <text evidence="8">The sequence shown here is derived from an EMBL/GenBank/DDBJ whole genome shotgun (WGS) entry which is preliminary data.</text>
</comment>
<dbReference type="InterPro" id="IPR011701">
    <property type="entry name" value="MFS"/>
</dbReference>
<dbReference type="PANTHER" id="PTHR23514:SF13">
    <property type="entry name" value="INNER MEMBRANE PROTEIN YBJJ"/>
    <property type="match status" value="1"/>
</dbReference>
<evidence type="ECO:0000256" key="2">
    <source>
        <dbReference type="ARBA" id="ARBA00022692"/>
    </source>
</evidence>
<feature type="transmembrane region" description="Helical" evidence="6">
    <location>
        <begin position="77"/>
        <end position="95"/>
    </location>
</feature>
<evidence type="ECO:0000313" key="8">
    <source>
        <dbReference type="EMBL" id="GGI02579.1"/>
    </source>
</evidence>
<dbReference type="InterPro" id="IPR036259">
    <property type="entry name" value="MFS_trans_sf"/>
</dbReference>
<evidence type="ECO:0000313" key="9">
    <source>
        <dbReference type="Proteomes" id="UP000650511"/>
    </source>
</evidence>
<evidence type="ECO:0000259" key="7">
    <source>
        <dbReference type="PROSITE" id="PS50850"/>
    </source>
</evidence>
<dbReference type="SUPFAM" id="SSF103473">
    <property type="entry name" value="MFS general substrate transporter"/>
    <property type="match status" value="1"/>
</dbReference>
<keyword evidence="3 6" id="KW-1133">Transmembrane helix</keyword>
<feature type="transmembrane region" description="Helical" evidence="6">
    <location>
        <begin position="12"/>
        <end position="30"/>
    </location>
</feature>
<organism evidence="8 9">
    <name type="scientific">Egicoccus halophilus</name>
    <dbReference type="NCBI Taxonomy" id="1670830"/>
    <lineage>
        <taxon>Bacteria</taxon>
        <taxon>Bacillati</taxon>
        <taxon>Actinomycetota</taxon>
        <taxon>Nitriliruptoria</taxon>
        <taxon>Egicoccales</taxon>
        <taxon>Egicoccaceae</taxon>
        <taxon>Egicoccus</taxon>
    </lineage>
</organism>
<sequence>MPAPAPHLRHARAAVSGLFFLNAVLYANLVPRLPEVKDRLDLGNAALGSAVAAMPLGALVAGLFAPVLIQRFGSAKVAVTGLVALAVAVAGVPWAGAWITLAAVLFGAGAIDAVVDVAQNAHGFRVQRGYGRSIVNAFHGLWSVGAVTGGLVGSAAVALDVPLEVHLVASAAVFGVAAVVAHRFLLRGPEDAERHRSGGHVPSTGRVVGRLAGVTRRTVLLLAAFGALAAFGVFVEDAGFTWGALYLRGQVGATAAVGGLAFVSLQLAMTVGRLTGDRVVDRFGQRRVARVGGAVIAVGMLLAVAVPTVGTTLVGFALAGLGVATLIPAVVHAADELPGLPPGVGLAVVSWLLRVGFLVSPLTIGLLADATSLRAALSTVVATGLGVVVLGRVLAGGTTPRSAREAEGEDGPPSAEPSPTGTC</sequence>
<keyword evidence="4 6" id="KW-0472">Membrane</keyword>
<dbReference type="CDD" id="cd17393">
    <property type="entry name" value="MFS_MosC_like"/>
    <property type="match status" value="1"/>
</dbReference>
<keyword evidence="2 6" id="KW-0812">Transmembrane</keyword>
<dbReference type="PANTHER" id="PTHR23514">
    <property type="entry name" value="BYPASS OF STOP CODON PROTEIN 6"/>
    <property type="match status" value="1"/>
</dbReference>
<feature type="transmembrane region" description="Helical" evidence="6">
    <location>
        <begin position="139"/>
        <end position="159"/>
    </location>
</feature>
<feature type="transmembrane region" description="Helical" evidence="6">
    <location>
        <begin position="101"/>
        <end position="118"/>
    </location>
</feature>
<feature type="transmembrane region" description="Helical" evidence="6">
    <location>
        <begin position="288"/>
        <end position="306"/>
    </location>
</feature>
<dbReference type="EMBL" id="BMHA01000001">
    <property type="protein sequence ID" value="GGI02579.1"/>
    <property type="molecule type" value="Genomic_DNA"/>
</dbReference>
<dbReference type="GO" id="GO:0022857">
    <property type="term" value="F:transmembrane transporter activity"/>
    <property type="evidence" value="ECO:0007669"/>
    <property type="project" value="InterPro"/>
</dbReference>
<feature type="transmembrane region" description="Helical" evidence="6">
    <location>
        <begin position="218"/>
        <end position="235"/>
    </location>
</feature>
<name>A0A8J3A4Q1_9ACTN</name>
<feature type="transmembrane region" description="Helical" evidence="6">
    <location>
        <begin position="373"/>
        <end position="395"/>
    </location>
</feature>